<dbReference type="AlphaFoldDB" id="A0A7W3VUH9"/>
<evidence type="ECO:0000313" key="3">
    <source>
        <dbReference type="Proteomes" id="UP000526734"/>
    </source>
</evidence>
<protein>
    <submittedName>
        <fullName evidence="2">Uncharacterized protein</fullName>
    </submittedName>
</protein>
<evidence type="ECO:0000313" key="2">
    <source>
        <dbReference type="EMBL" id="MBB1153453.1"/>
    </source>
</evidence>
<evidence type="ECO:0000256" key="1">
    <source>
        <dbReference type="SAM" id="MobiDB-lite"/>
    </source>
</evidence>
<organism evidence="2 3">
    <name type="scientific">Amycolatopsis dendrobii</name>
    <dbReference type="NCBI Taxonomy" id="2760662"/>
    <lineage>
        <taxon>Bacteria</taxon>
        <taxon>Bacillati</taxon>
        <taxon>Actinomycetota</taxon>
        <taxon>Actinomycetes</taxon>
        <taxon>Pseudonocardiales</taxon>
        <taxon>Pseudonocardiaceae</taxon>
        <taxon>Amycolatopsis</taxon>
    </lineage>
</organism>
<dbReference type="Proteomes" id="UP000526734">
    <property type="component" value="Unassembled WGS sequence"/>
</dbReference>
<comment type="caution">
    <text evidence="2">The sequence shown here is derived from an EMBL/GenBank/DDBJ whole genome shotgun (WGS) entry which is preliminary data.</text>
</comment>
<keyword evidence="3" id="KW-1185">Reference proteome</keyword>
<accession>A0A7W3VUH9</accession>
<dbReference type="EMBL" id="JACGZW010000003">
    <property type="protein sequence ID" value="MBB1153453.1"/>
    <property type="molecule type" value="Genomic_DNA"/>
</dbReference>
<name>A0A7W3VUH9_9PSEU</name>
<sequence length="141" mass="15227">MDSTSTKPAPDAEPSPPEPGAGNGLDHVRGLFFARFPGPWPHGFLAGVAKEKGVTPDLIHRVFRANPAWRSIPKGEVIAGIATALGLPRAAVHFAFMADLHPDACDENMYRVLSLIASMTPAQIREMEHAALRIAHFGSRR</sequence>
<gene>
    <name evidence="2" type="ORF">H4281_09965</name>
</gene>
<reference evidence="2 3" key="1">
    <citation type="submission" date="2020-08" db="EMBL/GenBank/DDBJ databases">
        <title>Amycolatopsis sp. nov. DR6-1 isolated from Dendrobium heterocarpum.</title>
        <authorList>
            <person name="Tedsree N."/>
            <person name="Kuncharoen N."/>
            <person name="Likhitwitayawuid K."/>
            <person name="Tanasupawat S."/>
        </authorList>
    </citation>
    <scope>NUCLEOTIDE SEQUENCE [LARGE SCALE GENOMIC DNA]</scope>
    <source>
        <strain evidence="2 3">DR6-1</strain>
    </source>
</reference>
<dbReference type="RefSeq" id="WP_182890574.1">
    <property type="nucleotide sequence ID" value="NZ_JACGZW010000003.1"/>
</dbReference>
<proteinExistence type="predicted"/>
<feature type="region of interest" description="Disordered" evidence="1">
    <location>
        <begin position="1"/>
        <end position="24"/>
    </location>
</feature>